<evidence type="ECO:0000313" key="4">
    <source>
        <dbReference type="Proteomes" id="UP000649799"/>
    </source>
</evidence>
<evidence type="ECO:0000259" key="2">
    <source>
        <dbReference type="Pfam" id="PF13204"/>
    </source>
</evidence>
<proteinExistence type="predicted"/>
<name>A0ABX0HFE1_9BACT</name>
<dbReference type="Proteomes" id="UP000649799">
    <property type="component" value="Unassembled WGS sequence"/>
</dbReference>
<dbReference type="Pfam" id="PF13204">
    <property type="entry name" value="Apiosidase"/>
    <property type="match status" value="1"/>
</dbReference>
<organism evidence="3 4">
    <name type="scientific">Cyclobacterium plantarum</name>
    <dbReference type="NCBI Taxonomy" id="2716263"/>
    <lineage>
        <taxon>Bacteria</taxon>
        <taxon>Pseudomonadati</taxon>
        <taxon>Bacteroidota</taxon>
        <taxon>Cytophagia</taxon>
        <taxon>Cytophagales</taxon>
        <taxon>Cyclobacteriaceae</taxon>
        <taxon>Cyclobacterium</taxon>
    </lineage>
</organism>
<dbReference type="Pfam" id="PF12904">
    <property type="entry name" value="Collagen_bind_2"/>
    <property type="match status" value="1"/>
</dbReference>
<sequence length="438" mass="50243">MMQNLAALKISNNGRFLVTSGGQPFFWLGDTAWEMLHRLQLEETKQYFENRKKKGFTLIQTVILAELDGLNSPNAAGHTPLKNNDPKQPNEAYFSHVDQVVSLADEMGLYLGLLPTWGDKFNKKWGPGPEIFTPENALSYGRYLGQRYGHWNHIVWILGGDRIPENEQQREIIEQMAAGIAEKDQHSLMSYHPNGGYIASDIFADASWLDIDLFQTRHQKGFREYRFTRKARKRNPIRPVIDGEPGYENIPNLLNKWNFQRLNAADIRKSAYWNMLSGAAGHTYGCNEIWQMHDGSTDPKFGAQFSWKEAMDLPGSAQMGIMRSIIESLPWQEMVPDPNVLAGFNWKFNPLRLAITTADKDWLLVYSPAGKSIRLSGKVFRKKKRAVYWIDPENGQVKEVKGKYRPDFTVPDKNRDWLLLVLSEANAKKWNQPKSPKN</sequence>
<dbReference type="PANTHER" id="PTHR37836:SF3">
    <property type="entry name" value="ENDOGLUCANASE"/>
    <property type="match status" value="1"/>
</dbReference>
<evidence type="ECO:0000259" key="1">
    <source>
        <dbReference type="Pfam" id="PF12904"/>
    </source>
</evidence>
<dbReference type="EMBL" id="JAANYN010000011">
    <property type="protein sequence ID" value="NHE59297.1"/>
    <property type="molecule type" value="Genomic_DNA"/>
</dbReference>
<keyword evidence="4" id="KW-1185">Reference proteome</keyword>
<feature type="domain" description="Putative collagen-binding" evidence="1">
    <location>
        <begin position="335"/>
        <end position="421"/>
    </location>
</feature>
<dbReference type="Gene3D" id="3.20.20.80">
    <property type="entry name" value="Glycosidases"/>
    <property type="match status" value="1"/>
</dbReference>
<accession>A0ABX0HFE1</accession>
<gene>
    <name evidence="3" type="ORF">G9Q97_21005</name>
</gene>
<dbReference type="InterPro" id="IPR024749">
    <property type="entry name" value="Collagen-bd_put"/>
</dbReference>
<protein>
    <submittedName>
        <fullName evidence="3">DUF4038 domain-containing protein</fullName>
    </submittedName>
</protein>
<feature type="domain" description="Apiosidase-like catalytic" evidence="2">
    <location>
        <begin position="11"/>
        <end position="332"/>
    </location>
</feature>
<comment type="caution">
    <text evidence="3">The sequence shown here is derived from an EMBL/GenBank/DDBJ whole genome shotgun (WGS) entry which is preliminary data.</text>
</comment>
<dbReference type="SUPFAM" id="SSF51445">
    <property type="entry name" value="(Trans)glycosidases"/>
    <property type="match status" value="1"/>
</dbReference>
<dbReference type="InterPro" id="IPR025277">
    <property type="entry name" value="Apiosidase-like_cat_dom"/>
</dbReference>
<reference evidence="3 4" key="1">
    <citation type="submission" date="2020-03" db="EMBL/GenBank/DDBJ databases">
        <title>Cyclobacterium plantarum sp. nov., a marine bacterium isolated from a coastal-marine wetland.</title>
        <authorList>
            <person name="Sanchez-Porro C."/>
            <person name="Ventosa A."/>
            <person name="Amoozegar M."/>
        </authorList>
    </citation>
    <scope>NUCLEOTIDE SEQUENCE [LARGE SCALE GENOMIC DNA]</scope>
    <source>
        <strain evidence="3 4">GBPx2</strain>
    </source>
</reference>
<evidence type="ECO:0000313" key="3">
    <source>
        <dbReference type="EMBL" id="NHE59297.1"/>
    </source>
</evidence>
<dbReference type="RefSeq" id="WP_166150530.1">
    <property type="nucleotide sequence ID" value="NZ_JAANYN010000011.1"/>
</dbReference>
<dbReference type="PANTHER" id="PTHR37836">
    <property type="entry name" value="LMO1036 PROTEIN"/>
    <property type="match status" value="1"/>
</dbReference>
<dbReference type="InterPro" id="IPR017853">
    <property type="entry name" value="GH"/>
</dbReference>